<evidence type="ECO:0000313" key="4">
    <source>
        <dbReference type="Proteomes" id="UP000247696"/>
    </source>
</evidence>
<dbReference type="InterPro" id="IPR038729">
    <property type="entry name" value="Rad50/SbcC_AAA"/>
</dbReference>
<name>A0A2Z3YM62_9CORY</name>
<protein>
    <recommendedName>
        <fullName evidence="2">Rad50/SbcC-type AAA domain-containing protein</fullName>
    </recommendedName>
</protein>
<dbReference type="GO" id="GO:0006302">
    <property type="term" value="P:double-strand break repair"/>
    <property type="evidence" value="ECO:0007669"/>
    <property type="project" value="InterPro"/>
</dbReference>
<evidence type="ECO:0000313" key="3">
    <source>
        <dbReference type="EMBL" id="AWT25825.1"/>
    </source>
</evidence>
<dbReference type="RefSeq" id="WP_110481239.1">
    <property type="nucleotide sequence ID" value="NZ_CP024988.1"/>
</dbReference>
<dbReference type="InterPro" id="IPR027417">
    <property type="entry name" value="P-loop_NTPase"/>
</dbReference>
<organism evidence="3 4">
    <name type="scientific">Corynebacterium provencense</name>
    <dbReference type="NCBI Taxonomy" id="1737425"/>
    <lineage>
        <taxon>Bacteria</taxon>
        <taxon>Bacillati</taxon>
        <taxon>Actinomycetota</taxon>
        <taxon>Actinomycetes</taxon>
        <taxon>Mycobacteriales</taxon>
        <taxon>Corynebacteriaceae</taxon>
        <taxon>Corynebacterium</taxon>
    </lineage>
</organism>
<feature type="coiled-coil region" evidence="1">
    <location>
        <begin position="725"/>
        <end position="773"/>
    </location>
</feature>
<dbReference type="SUPFAM" id="SSF52540">
    <property type="entry name" value="P-loop containing nucleoside triphosphate hydrolases"/>
    <property type="match status" value="1"/>
</dbReference>
<evidence type="ECO:0000259" key="2">
    <source>
        <dbReference type="Pfam" id="PF13476"/>
    </source>
</evidence>
<dbReference type="Pfam" id="PF13476">
    <property type="entry name" value="AAA_23"/>
    <property type="match status" value="1"/>
</dbReference>
<evidence type="ECO:0000256" key="1">
    <source>
        <dbReference type="SAM" id="Coils"/>
    </source>
</evidence>
<dbReference type="KEGG" id="cpre:Csp1_10190"/>
<dbReference type="OrthoDB" id="3177877at2"/>
<feature type="coiled-coil region" evidence="1">
    <location>
        <begin position="219"/>
        <end position="246"/>
    </location>
</feature>
<dbReference type="PANTHER" id="PTHR41259:SF1">
    <property type="entry name" value="DOUBLE-STRAND BREAK REPAIR RAD50 ATPASE, PUTATIVE-RELATED"/>
    <property type="match status" value="1"/>
</dbReference>
<gene>
    <name evidence="3" type="ORF">Csp1_10190</name>
</gene>
<reference evidence="4" key="1">
    <citation type="submission" date="2017-11" db="EMBL/GenBank/DDBJ databases">
        <title>Otitis media/interna in a cat caused by the recently described species Corynebacterium provencense.</title>
        <authorList>
            <person name="Kittl S."/>
            <person name="Brodard I."/>
            <person name="Rychener L."/>
            <person name="Jores J."/>
            <person name="Roosje P."/>
            <person name="Gobeli Brawand S."/>
        </authorList>
    </citation>
    <scope>NUCLEOTIDE SEQUENCE [LARGE SCALE GENOMIC DNA]</scope>
    <source>
        <strain evidence="4">17KM38</strain>
    </source>
</reference>
<dbReference type="Proteomes" id="UP000247696">
    <property type="component" value="Chromosome"/>
</dbReference>
<dbReference type="PANTHER" id="PTHR41259">
    <property type="entry name" value="DOUBLE-STRAND BREAK REPAIR RAD50 ATPASE, PUTATIVE-RELATED"/>
    <property type="match status" value="1"/>
</dbReference>
<dbReference type="GO" id="GO:0016887">
    <property type="term" value="F:ATP hydrolysis activity"/>
    <property type="evidence" value="ECO:0007669"/>
    <property type="project" value="InterPro"/>
</dbReference>
<dbReference type="EMBL" id="CP024988">
    <property type="protein sequence ID" value="AWT25825.1"/>
    <property type="molecule type" value="Genomic_DNA"/>
</dbReference>
<feature type="coiled-coil region" evidence="1">
    <location>
        <begin position="591"/>
        <end position="681"/>
    </location>
</feature>
<dbReference type="STRING" id="1737425.GCA_900049755_00269"/>
<sequence length="908" mass="96644">MLTVHSLTLDHVAGVDHAHVELPDTGVVVIHGPNESGKSTLLTAFRLLLDDVGVSSRAARVRALKSVTVDEPTTVSADLTVAGHRLTVLKSFNRGGGRCELTVRSPRPESLTGRRAEERFAELLAQGVDTGLTDALVIEQGKGLDILAAAGIRSLEQALGAEVTSDDGIPAGDGGRAGELIDRIGAEYARYRTPGGRPARELSAAVTAFEDAGAAHTAAEERRNRARNLTVELERLNAEKAAVLTEEPTAVEEATAAAQALAEGKAAMSELDRYSAAVTVARGARDLAAQRLAAREARVRDVREAEETVNALAGRVDELAGYAEEEKTAADSLGAALTAARVRSRVAAAWAAWLKAVGVREEIRTRIGELADRTTRAEEVARRIREIGETVKDNPVTDTVLENLRTADAELRQAVTVRDAVATTVVVNGPKEGTVTVDGTSRSLPDGAVTLHATGRRDIGVGDYTVSVIPARDVHEVGEDVDRAEEELSRLLAEAGVSDVAEAEDMAGRRRRATEEHREASLRLAQVTGGMSVTDLREALAREELRESESTGGIDSLLARVRDEDPDGTVTLPGVPDGDPETAAPQVTATVAGLETVAESSAKEVEDLREELDRVTRSGAGVRLEAARAELGRARENLRRLSETLEVEREQIGDTVLYKEAEDAGRDLTSAEEALALAKKRVGDVDTDTLAALADGAAARVRRLRERAGEIGHAVSRVTGALGQHAGAAEAVETTRAELERARRRLRQVERRAEAAALLYQEVRKELVAARQRYQAPLREAVERLARTLYGAPAGIDFGDDLGVTARTLDGTTLDTGRLSGGAREQLAVLTRLAVADLVGGGNGVPVIIDDALGFSDRGRAGRMNVVLDKLGKNHQIIVLTCDVNRFDSVPGASFVPMEQVLQGKGIH</sequence>
<keyword evidence="4" id="KW-1185">Reference proteome</keyword>
<feature type="domain" description="Rad50/SbcC-type AAA" evidence="2">
    <location>
        <begin position="6"/>
        <end position="51"/>
    </location>
</feature>
<accession>A0A2Z3YM62</accession>
<proteinExistence type="predicted"/>
<dbReference type="AlphaFoldDB" id="A0A2Z3YM62"/>
<keyword evidence="1" id="KW-0175">Coiled coil</keyword>
<dbReference type="Gene3D" id="3.40.50.300">
    <property type="entry name" value="P-loop containing nucleotide triphosphate hydrolases"/>
    <property type="match status" value="2"/>
</dbReference>